<comment type="similarity">
    <text evidence="2 3">Belongs to the small heat shock protein (HSP20) family.</text>
</comment>
<accession>A0ABR7ZVI5</accession>
<evidence type="ECO:0000256" key="1">
    <source>
        <dbReference type="ARBA" id="ARBA00023016"/>
    </source>
</evidence>
<dbReference type="Gene3D" id="2.60.40.790">
    <property type="match status" value="1"/>
</dbReference>
<dbReference type="Proteomes" id="UP000642094">
    <property type="component" value="Unassembled WGS sequence"/>
</dbReference>
<dbReference type="PANTHER" id="PTHR46733:SF4">
    <property type="entry name" value="HEAT SHOCK PROTEIN 21, CHLOROPLASTIC"/>
    <property type="match status" value="1"/>
</dbReference>
<comment type="caution">
    <text evidence="5">The sequence shown here is derived from an EMBL/GenBank/DDBJ whole genome shotgun (WGS) entry which is preliminary data.</text>
</comment>
<dbReference type="EMBL" id="JACJQB010000006">
    <property type="protein sequence ID" value="MBD2187485.1"/>
    <property type="molecule type" value="Genomic_DNA"/>
</dbReference>
<name>A0ABR7ZVI5_9CYAN</name>
<dbReference type="SUPFAM" id="SSF49764">
    <property type="entry name" value="HSP20-like chaperones"/>
    <property type="match status" value="1"/>
</dbReference>
<organism evidence="5 6">
    <name type="scientific">Pseudanabaena mucicola FACHB-723</name>
    <dbReference type="NCBI Taxonomy" id="2692860"/>
    <lineage>
        <taxon>Bacteria</taxon>
        <taxon>Bacillati</taxon>
        <taxon>Cyanobacteriota</taxon>
        <taxon>Cyanophyceae</taxon>
        <taxon>Pseudanabaenales</taxon>
        <taxon>Pseudanabaenaceae</taxon>
        <taxon>Pseudanabaena</taxon>
    </lineage>
</organism>
<evidence type="ECO:0000313" key="5">
    <source>
        <dbReference type="EMBL" id="MBD2187485.1"/>
    </source>
</evidence>
<dbReference type="RefSeq" id="WP_190402368.1">
    <property type="nucleotide sequence ID" value="NZ_JACJQB010000006.1"/>
</dbReference>
<dbReference type="InterPro" id="IPR044587">
    <property type="entry name" value="HSP21-like"/>
</dbReference>
<proteinExistence type="inferred from homology"/>
<dbReference type="CDD" id="cd06464">
    <property type="entry name" value="ACD_sHsps-like"/>
    <property type="match status" value="1"/>
</dbReference>
<feature type="domain" description="SHSP" evidence="4">
    <location>
        <begin position="32"/>
        <end position="150"/>
    </location>
</feature>
<dbReference type="InterPro" id="IPR008978">
    <property type="entry name" value="HSP20-like_chaperone"/>
</dbReference>
<dbReference type="PROSITE" id="PS01031">
    <property type="entry name" value="SHSP"/>
    <property type="match status" value="1"/>
</dbReference>
<sequence length="150" mass="17385">MLVRWQPLQEMEEMRRQFDRLFRDIEPLTQETLKGGWVPASELRDDGDHLTLRLSLPEIEAKDLDIQATKDSISISGERQIEQHKEETEKGYYWSEMSYGKFRRVFALPVPIEHEQVKAEYASGILTLTLPKANEVKAFKVNVVPELPAS</sequence>
<protein>
    <submittedName>
        <fullName evidence="5">Hsp20/alpha crystallin family protein</fullName>
    </submittedName>
</protein>
<dbReference type="InterPro" id="IPR002068">
    <property type="entry name" value="A-crystallin/Hsp20_dom"/>
</dbReference>
<dbReference type="PANTHER" id="PTHR46733">
    <property type="entry name" value="26.5 KDA HEAT SHOCK PROTEIN, MITOCHONDRIAL"/>
    <property type="match status" value="1"/>
</dbReference>
<keyword evidence="6" id="KW-1185">Reference proteome</keyword>
<evidence type="ECO:0000256" key="3">
    <source>
        <dbReference type="RuleBase" id="RU003616"/>
    </source>
</evidence>
<evidence type="ECO:0000259" key="4">
    <source>
        <dbReference type="PROSITE" id="PS01031"/>
    </source>
</evidence>
<gene>
    <name evidence="5" type="ORF">H6F41_04910</name>
</gene>
<keyword evidence="1" id="KW-0346">Stress response</keyword>
<dbReference type="Pfam" id="PF00011">
    <property type="entry name" value="HSP20"/>
    <property type="match status" value="1"/>
</dbReference>
<reference evidence="5 6" key="1">
    <citation type="journal article" date="2020" name="ISME J.">
        <title>Comparative genomics reveals insights into cyanobacterial evolution and habitat adaptation.</title>
        <authorList>
            <person name="Chen M.Y."/>
            <person name="Teng W.K."/>
            <person name="Zhao L."/>
            <person name="Hu C.X."/>
            <person name="Zhou Y.K."/>
            <person name="Han B.P."/>
            <person name="Song L.R."/>
            <person name="Shu W.S."/>
        </authorList>
    </citation>
    <scope>NUCLEOTIDE SEQUENCE [LARGE SCALE GENOMIC DNA]</scope>
    <source>
        <strain evidence="5 6">FACHB-723</strain>
    </source>
</reference>
<evidence type="ECO:0000256" key="2">
    <source>
        <dbReference type="PROSITE-ProRule" id="PRU00285"/>
    </source>
</evidence>
<evidence type="ECO:0000313" key="6">
    <source>
        <dbReference type="Proteomes" id="UP000642094"/>
    </source>
</evidence>